<sequence length="175" mass="20526">MSETKDKKWFIFLHCWKVLQRSEKWKTRAEATQFKVKAKAKRVTMSVSVKDDVVEKCVIMLSSTDDTEEQARLMGRRRVKAMIKSGGDQDDEIRTTLKTFVEVTDMKIHFVEKKRKFFCDQSYIIMDLSTITIGPYRDYVHEKQKSILEGLMAAYLAEAEFFDDPSTKRMMINTL</sequence>
<evidence type="ECO:0000313" key="2">
    <source>
        <dbReference type="EMBL" id="KAG2194117.1"/>
    </source>
</evidence>
<protein>
    <recommendedName>
        <fullName evidence="1">No apical meristem-associated C-terminal domain-containing protein</fullName>
    </recommendedName>
</protein>
<accession>A0A8H7QK31</accession>
<evidence type="ECO:0000259" key="1">
    <source>
        <dbReference type="Pfam" id="PF14303"/>
    </source>
</evidence>
<dbReference type="Proteomes" id="UP000603453">
    <property type="component" value="Unassembled WGS sequence"/>
</dbReference>
<name>A0A8H7QK31_9FUNG</name>
<gene>
    <name evidence="2" type="ORF">INT47_003060</name>
</gene>
<feature type="domain" description="No apical meristem-associated C-terminal" evidence="1">
    <location>
        <begin position="9"/>
        <end position="93"/>
    </location>
</feature>
<dbReference type="InterPro" id="IPR029466">
    <property type="entry name" value="NAM-associated_C"/>
</dbReference>
<keyword evidence="3" id="KW-1185">Reference proteome</keyword>
<dbReference type="Pfam" id="PF14303">
    <property type="entry name" value="NAM-associated"/>
    <property type="match status" value="1"/>
</dbReference>
<dbReference type="AlphaFoldDB" id="A0A8H7QK31"/>
<proteinExistence type="predicted"/>
<evidence type="ECO:0000313" key="3">
    <source>
        <dbReference type="Proteomes" id="UP000603453"/>
    </source>
</evidence>
<dbReference type="EMBL" id="JAEPRD010000205">
    <property type="protein sequence ID" value="KAG2194117.1"/>
    <property type="molecule type" value="Genomic_DNA"/>
</dbReference>
<comment type="caution">
    <text evidence="2">The sequence shown here is derived from an EMBL/GenBank/DDBJ whole genome shotgun (WGS) entry which is preliminary data.</text>
</comment>
<organism evidence="2 3">
    <name type="scientific">Mucor saturninus</name>
    <dbReference type="NCBI Taxonomy" id="64648"/>
    <lineage>
        <taxon>Eukaryota</taxon>
        <taxon>Fungi</taxon>
        <taxon>Fungi incertae sedis</taxon>
        <taxon>Mucoromycota</taxon>
        <taxon>Mucoromycotina</taxon>
        <taxon>Mucoromycetes</taxon>
        <taxon>Mucorales</taxon>
        <taxon>Mucorineae</taxon>
        <taxon>Mucoraceae</taxon>
        <taxon>Mucor</taxon>
    </lineage>
</organism>
<reference evidence="2" key="1">
    <citation type="submission" date="2020-12" db="EMBL/GenBank/DDBJ databases">
        <title>Metabolic potential, ecology and presence of endohyphal bacteria is reflected in genomic diversity of Mucoromycotina.</title>
        <authorList>
            <person name="Muszewska A."/>
            <person name="Okrasinska A."/>
            <person name="Steczkiewicz K."/>
            <person name="Drgas O."/>
            <person name="Orlowska M."/>
            <person name="Perlinska-Lenart U."/>
            <person name="Aleksandrzak-Piekarczyk T."/>
            <person name="Szatraj K."/>
            <person name="Zielenkiewicz U."/>
            <person name="Pilsyk S."/>
            <person name="Malc E."/>
            <person name="Mieczkowski P."/>
            <person name="Kruszewska J.S."/>
            <person name="Biernat P."/>
            <person name="Pawlowska J."/>
        </authorList>
    </citation>
    <scope>NUCLEOTIDE SEQUENCE</scope>
    <source>
        <strain evidence="2">WA0000017839</strain>
    </source>
</reference>